<feature type="compositionally biased region" description="Basic and acidic residues" evidence="1">
    <location>
        <begin position="417"/>
        <end position="430"/>
    </location>
</feature>
<organism evidence="4 5">
    <name type="scientific">Kalanchoe fedtschenkoi</name>
    <name type="common">Lavender scallops</name>
    <name type="synonym">South American air plant</name>
    <dbReference type="NCBI Taxonomy" id="63787"/>
    <lineage>
        <taxon>Eukaryota</taxon>
        <taxon>Viridiplantae</taxon>
        <taxon>Streptophyta</taxon>
        <taxon>Embryophyta</taxon>
        <taxon>Tracheophyta</taxon>
        <taxon>Spermatophyta</taxon>
        <taxon>Magnoliopsida</taxon>
        <taxon>eudicotyledons</taxon>
        <taxon>Gunneridae</taxon>
        <taxon>Pentapetalae</taxon>
        <taxon>Saxifragales</taxon>
        <taxon>Crassulaceae</taxon>
        <taxon>Kalanchoe</taxon>
    </lineage>
</organism>
<feature type="compositionally biased region" description="Basic and acidic residues" evidence="1">
    <location>
        <begin position="312"/>
        <end position="323"/>
    </location>
</feature>
<dbReference type="InterPro" id="IPR025486">
    <property type="entry name" value="DUF4378"/>
</dbReference>
<evidence type="ECO:0008006" key="6">
    <source>
        <dbReference type="Google" id="ProtNLM"/>
    </source>
</evidence>
<feature type="compositionally biased region" description="Low complexity" evidence="1">
    <location>
        <begin position="349"/>
        <end position="361"/>
    </location>
</feature>
<dbReference type="EnsemblPlants" id="Kaladp0057s0128.1.v1.1">
    <property type="protein sequence ID" value="Kaladp0057s0128.1.v1.1"/>
    <property type="gene ID" value="Kaladp0057s0128.v1.1"/>
</dbReference>
<dbReference type="Pfam" id="PF14383">
    <property type="entry name" value="VARLMGL"/>
    <property type="match status" value="1"/>
</dbReference>
<feature type="compositionally biased region" description="Polar residues" evidence="1">
    <location>
        <begin position="525"/>
        <end position="535"/>
    </location>
</feature>
<feature type="region of interest" description="Disordered" evidence="1">
    <location>
        <begin position="256"/>
        <end position="462"/>
    </location>
</feature>
<dbReference type="InterPro" id="IPR032795">
    <property type="entry name" value="DUF3741-assoc"/>
</dbReference>
<evidence type="ECO:0000259" key="2">
    <source>
        <dbReference type="Pfam" id="PF14309"/>
    </source>
</evidence>
<dbReference type="Pfam" id="PF14309">
    <property type="entry name" value="DUF4378"/>
    <property type="match status" value="1"/>
</dbReference>
<feature type="compositionally biased region" description="Polar residues" evidence="1">
    <location>
        <begin position="380"/>
        <end position="410"/>
    </location>
</feature>
<evidence type="ECO:0000313" key="5">
    <source>
        <dbReference type="Proteomes" id="UP000594263"/>
    </source>
</evidence>
<dbReference type="PANTHER" id="PTHR21726">
    <property type="entry name" value="PHOSPHATIDYLINOSITOL N-ACETYLGLUCOSAMINYLTRANSFERASE SUBUNIT P DOWN SYNDROME CRITICAL REGION PROTEIN 5 -RELATED"/>
    <property type="match status" value="1"/>
</dbReference>
<dbReference type="AlphaFoldDB" id="A0A7N0UAN0"/>
<feature type="domain" description="DUF3741" evidence="3">
    <location>
        <begin position="76"/>
        <end position="105"/>
    </location>
</feature>
<dbReference type="OMA" id="KAYSHKP"/>
<feature type="region of interest" description="Disordered" evidence="1">
    <location>
        <begin position="511"/>
        <end position="535"/>
    </location>
</feature>
<evidence type="ECO:0000313" key="4">
    <source>
        <dbReference type="EnsemblPlants" id="Kaladp0057s0128.1.v1.1"/>
    </source>
</evidence>
<reference evidence="4" key="1">
    <citation type="submission" date="2021-01" db="UniProtKB">
        <authorList>
            <consortium name="EnsemblPlants"/>
        </authorList>
    </citation>
    <scope>IDENTIFICATION</scope>
</reference>
<feature type="compositionally biased region" description="Basic and acidic residues" evidence="1">
    <location>
        <begin position="260"/>
        <end position="275"/>
    </location>
</feature>
<evidence type="ECO:0000259" key="3">
    <source>
        <dbReference type="Pfam" id="PF14383"/>
    </source>
</evidence>
<evidence type="ECO:0000256" key="1">
    <source>
        <dbReference type="SAM" id="MobiDB-lite"/>
    </source>
</evidence>
<name>A0A7N0UAN0_KALFE</name>
<sequence length="895" mass="98993">MEVEKKSSKGGFLSFFDWGGKSRKKLFPNNNGSEFDGIKQVKENHNEPVPRFRLVEYDQNRANLTGKASGEFNCASSTSSDDGYRTGAPSVVARLMGLDSMPNVNVCEPCSTQNVDSRFPRNGYFRESNLNSRIEDFDMKYHGFSYNQDGFSCDPPVLMTPQKIRGRPIERFQTESLPPRSAKTIPVTHHKLLSPIKSPGFIPTKNAAYIMEAASKMIDPNPRAAINGRMVSHASPSVPLRIRDLKDRMEASQKSLRLQKAKENAMRSNVTRKEAITSNGSVDVPKMKAALSSGRNSSDGSRSRVQVGPRAEVVKSDIKRREGPASSNVKNFPSNKVYSEAASKQAVKRSQQGSQRGEQQRVATVRTPGVLRQNNKKQNDTQSGDSLASNNSVSNQQTKKSIPTNSSMRINKTARKPAIDDQTRSRKDVTSTDSAKPHSTPKGMNARQHKRPKNGTNHSEDTMSDMILVSKDGKSIQCNAVIDGSSSWALGNNKDGMDVISFTFASPIKKPASKSEDTGQVMGAGQQTGEGSRNLPNAKTLNLSPQKFNGIGADALGILLEQKLKELAGRLDSSSGTFNESHEASFQDSVPFSNVIKSSPDEYNYTSQYCTVSENSDCATETECASDDLFLTSNRRSREIEDCYSVNKKNEHGKKYGAEPIEDAFSNEGSCSRSENTCSIRDSKWYPDAASFEATNSVSAESYNRTECEADSLEASNRKLATSDSCSVYTASTSWESQYVRDVISQAELVADSYLLGRVDSVIDSNLFDQLEDQPNWSENYADSGSRLERKLLFDCISELTNHRCQQLTTGCCRTWRKWTTVSQQAGLFSRELYKEISSLKHMEELMVDEVVDKDMSSGEGRWVNFDTEASEECIEMENVILSSLVDELVADLLI</sequence>
<feature type="compositionally biased region" description="Polar residues" evidence="1">
    <location>
        <begin position="325"/>
        <end position="337"/>
    </location>
</feature>
<protein>
    <recommendedName>
        <fullName evidence="6">DUF4378 domain-containing protein</fullName>
    </recommendedName>
</protein>
<accession>A0A7N0UAN0</accession>
<proteinExistence type="predicted"/>
<dbReference type="Gramene" id="Kaladp0057s0128.1.v1.1">
    <property type="protein sequence ID" value="Kaladp0057s0128.1.v1.1"/>
    <property type="gene ID" value="Kaladp0057s0128.v1.1"/>
</dbReference>
<keyword evidence="5" id="KW-1185">Reference proteome</keyword>
<feature type="domain" description="DUF4378" evidence="2">
    <location>
        <begin position="737"/>
        <end position="888"/>
    </location>
</feature>
<dbReference type="PANTHER" id="PTHR21726:SF57">
    <property type="entry name" value="SERINE-RICH ADHESIN FOR PLATELETS-LIKE PROTEIN"/>
    <property type="match status" value="1"/>
</dbReference>
<feature type="compositionally biased region" description="Low complexity" evidence="1">
    <location>
        <begin position="292"/>
        <end position="304"/>
    </location>
</feature>
<dbReference type="Proteomes" id="UP000594263">
    <property type="component" value="Unplaced"/>
</dbReference>